<sequence length="331" mass="36255">MKFLLNIVLLCCSISVFANDLSPKAAVISPRADKTLLTDIVKTNAGLVVVGKHGVILTSADGETWLQAAVPVQTLLTSVFFIDAEHGWATGHDATILATQDGGLTWQIQHNQPELDKPLLDILFKDKSNGIAIGAYGLFYRTRDGGMHWQSEFQTSLLFDEDKDFLAELKETNPEGYLNEIQAILPHLNQVTATKDQLIMVGEQGLLATSLDFGITWERLDEIYPGSFFDVKELINGDWLAAGLRGNVFLSTDQGENWQSLDNSSHATINKIIVTNTGALLLANNGVMVHYVENQLKVKQFHDAKALVSGAILGNKLVLASEVGIKLEELK</sequence>
<evidence type="ECO:0000313" key="5">
    <source>
        <dbReference type="EMBL" id="EAR27975.1"/>
    </source>
</evidence>
<dbReference type="GO" id="GO:0015979">
    <property type="term" value="P:photosynthesis"/>
    <property type="evidence" value="ECO:0007669"/>
    <property type="project" value="UniProtKB-KW"/>
</dbReference>
<proteinExistence type="predicted"/>
<dbReference type="Pfam" id="PF14870">
    <property type="entry name" value="PSII_BNR"/>
    <property type="match status" value="1"/>
</dbReference>
<dbReference type="HOGENOM" id="CLU_063224_1_0_6"/>
<dbReference type="AlphaFoldDB" id="A4CC88"/>
<dbReference type="RefSeq" id="WP_009839807.1">
    <property type="nucleotide sequence ID" value="NZ_CH959301.1"/>
</dbReference>
<keyword evidence="3" id="KW-0732">Signal</keyword>
<gene>
    <name evidence="5" type="ORF">PTD2_19175</name>
</gene>
<dbReference type="InterPro" id="IPR036278">
    <property type="entry name" value="Sialidase_sf"/>
</dbReference>
<dbReference type="Proteomes" id="UP000006201">
    <property type="component" value="Unassembled WGS sequence"/>
</dbReference>
<comment type="caution">
    <text evidence="5">The sequence shown here is derived from an EMBL/GenBank/DDBJ whole genome shotgun (WGS) entry which is preliminary data.</text>
</comment>
<accession>A4CC88</accession>
<dbReference type="InterPro" id="IPR028203">
    <property type="entry name" value="PSII_CF48-like_dom"/>
</dbReference>
<dbReference type="STRING" id="87626.PTD2_19175"/>
<evidence type="ECO:0000256" key="2">
    <source>
        <dbReference type="ARBA" id="ARBA00023276"/>
    </source>
</evidence>
<keyword evidence="2" id="KW-0604">Photosystem II</keyword>
<name>A4CC88_9GAMM</name>
<organism evidence="5 6">
    <name type="scientific">Pseudoalteromonas tunicata D2</name>
    <dbReference type="NCBI Taxonomy" id="87626"/>
    <lineage>
        <taxon>Bacteria</taxon>
        <taxon>Pseudomonadati</taxon>
        <taxon>Pseudomonadota</taxon>
        <taxon>Gammaproteobacteria</taxon>
        <taxon>Alteromonadales</taxon>
        <taxon>Pseudoalteromonadaceae</taxon>
        <taxon>Pseudoalteromonas</taxon>
    </lineage>
</organism>
<protein>
    <submittedName>
        <fullName evidence="5">Putative orphan protein</fullName>
    </submittedName>
</protein>
<keyword evidence="6" id="KW-1185">Reference proteome</keyword>
<keyword evidence="1" id="KW-0602">Photosynthesis</keyword>
<evidence type="ECO:0000256" key="3">
    <source>
        <dbReference type="SAM" id="SignalP"/>
    </source>
</evidence>
<feature type="signal peptide" evidence="3">
    <location>
        <begin position="1"/>
        <end position="18"/>
    </location>
</feature>
<dbReference type="OrthoDB" id="9813892at2"/>
<evidence type="ECO:0000256" key="1">
    <source>
        <dbReference type="ARBA" id="ARBA00022531"/>
    </source>
</evidence>
<evidence type="ECO:0000259" key="4">
    <source>
        <dbReference type="Pfam" id="PF14870"/>
    </source>
</evidence>
<feature type="chain" id="PRO_5002667215" evidence="3">
    <location>
        <begin position="19"/>
        <end position="331"/>
    </location>
</feature>
<dbReference type="EMBL" id="AAOH01000005">
    <property type="protein sequence ID" value="EAR27975.1"/>
    <property type="molecule type" value="Genomic_DNA"/>
</dbReference>
<dbReference type="SUPFAM" id="SSF50939">
    <property type="entry name" value="Sialidases"/>
    <property type="match status" value="1"/>
</dbReference>
<evidence type="ECO:0000313" key="6">
    <source>
        <dbReference type="Proteomes" id="UP000006201"/>
    </source>
</evidence>
<dbReference type="PANTHER" id="PTHR47199:SF2">
    <property type="entry name" value="PHOTOSYSTEM II STABILITY_ASSEMBLY FACTOR HCF136, CHLOROPLASTIC"/>
    <property type="match status" value="1"/>
</dbReference>
<feature type="domain" description="Photosynthesis system II assembly factor Ycf48/Hcf136-like" evidence="4">
    <location>
        <begin position="60"/>
        <end position="110"/>
    </location>
</feature>
<dbReference type="PANTHER" id="PTHR47199">
    <property type="entry name" value="PHOTOSYSTEM II STABILITY/ASSEMBLY FACTOR HCF136, CHLOROPLASTIC"/>
    <property type="match status" value="1"/>
</dbReference>
<reference evidence="5 6" key="1">
    <citation type="submission" date="2006-02" db="EMBL/GenBank/DDBJ databases">
        <authorList>
            <person name="Moran M.A."/>
            <person name="Kjelleberg S."/>
            <person name="Egan S."/>
            <person name="Saunders N."/>
            <person name="Thomas T."/>
            <person name="Ferriera S."/>
            <person name="Johnson J."/>
            <person name="Kravitz S."/>
            <person name="Halpern A."/>
            <person name="Remington K."/>
            <person name="Beeson K."/>
            <person name="Tran B."/>
            <person name="Rogers Y.-H."/>
            <person name="Friedman R."/>
            <person name="Venter J.C."/>
        </authorList>
    </citation>
    <scope>NUCLEOTIDE SEQUENCE [LARGE SCALE GENOMIC DNA]</scope>
    <source>
        <strain evidence="5 6">D2</strain>
    </source>
</reference>
<dbReference type="GO" id="GO:0009523">
    <property type="term" value="C:photosystem II"/>
    <property type="evidence" value="ECO:0007669"/>
    <property type="project" value="UniProtKB-KW"/>
</dbReference>
<dbReference type="InterPro" id="IPR015943">
    <property type="entry name" value="WD40/YVTN_repeat-like_dom_sf"/>
</dbReference>
<dbReference type="Gene3D" id="2.130.10.10">
    <property type="entry name" value="YVTN repeat-like/Quinoprotein amine dehydrogenase"/>
    <property type="match status" value="1"/>
</dbReference>
<dbReference type="eggNOG" id="COG4447">
    <property type="taxonomic scope" value="Bacteria"/>
</dbReference>